<accession>A0ABP7JJX2</accession>
<comment type="caution">
    <text evidence="1">The sequence shown here is derived from an EMBL/GenBank/DDBJ whole genome shotgun (WGS) entry which is preliminary data.</text>
</comment>
<dbReference type="Proteomes" id="UP001501563">
    <property type="component" value="Unassembled WGS sequence"/>
</dbReference>
<protein>
    <submittedName>
        <fullName evidence="1">Uncharacterized protein</fullName>
    </submittedName>
</protein>
<gene>
    <name evidence="1" type="ORF">GCM10022207_04550</name>
</gene>
<organism evidence="1 2">
    <name type="scientific">Streptomyces lannensis</name>
    <dbReference type="NCBI Taxonomy" id="766498"/>
    <lineage>
        <taxon>Bacteria</taxon>
        <taxon>Bacillati</taxon>
        <taxon>Actinomycetota</taxon>
        <taxon>Actinomycetes</taxon>
        <taxon>Kitasatosporales</taxon>
        <taxon>Streptomycetaceae</taxon>
        <taxon>Streptomyces</taxon>
    </lineage>
</organism>
<proteinExistence type="predicted"/>
<evidence type="ECO:0000313" key="2">
    <source>
        <dbReference type="Proteomes" id="UP001501563"/>
    </source>
</evidence>
<dbReference type="EMBL" id="BAAAZA010000001">
    <property type="protein sequence ID" value="GAA3846734.1"/>
    <property type="molecule type" value="Genomic_DNA"/>
</dbReference>
<reference evidence="2" key="1">
    <citation type="journal article" date="2019" name="Int. J. Syst. Evol. Microbiol.">
        <title>The Global Catalogue of Microorganisms (GCM) 10K type strain sequencing project: providing services to taxonomists for standard genome sequencing and annotation.</title>
        <authorList>
            <consortium name="The Broad Institute Genomics Platform"/>
            <consortium name="The Broad Institute Genome Sequencing Center for Infectious Disease"/>
            <person name="Wu L."/>
            <person name="Ma J."/>
        </authorList>
    </citation>
    <scope>NUCLEOTIDE SEQUENCE [LARGE SCALE GENOMIC DNA]</scope>
    <source>
        <strain evidence="2">JCM 16578</strain>
    </source>
</reference>
<name>A0ABP7JJX2_9ACTN</name>
<keyword evidence="2" id="KW-1185">Reference proteome</keyword>
<sequence length="81" mass="9019">MPMAPVDLLSSVCERNLSPSDSIWVVVTVQMTARVTLGTRASRIRERRMEARRRRRAVGVRRDIVVLERTGERGGVGTNAG</sequence>
<evidence type="ECO:0000313" key="1">
    <source>
        <dbReference type="EMBL" id="GAA3846734.1"/>
    </source>
</evidence>